<reference evidence="3 5" key="2">
    <citation type="journal article" date="2012" name="BMC Genomics">
        <title>A comparative genomics perspective on the genetic content of the alkaliphilic haloarchaeon Natrialba magadii ATCC 43099T.</title>
        <authorList>
            <person name="Siddaramappa S."/>
            <person name="Challacombe J.F."/>
            <person name="Decastro R.E."/>
            <person name="Pfeiffer F."/>
            <person name="Sastre D.E."/>
            <person name="Gimenez M.I."/>
            <person name="Paggi R.A."/>
            <person name="Detter J.C."/>
            <person name="Davenport K.W."/>
            <person name="Goodwin L.A."/>
            <person name="Kyrpides N."/>
            <person name="Tapia R."/>
            <person name="Pitluck S."/>
            <person name="Lucas S."/>
            <person name="Woyke T."/>
            <person name="Maupin-Furlow J.A."/>
        </authorList>
    </citation>
    <scope>NUCLEOTIDE SEQUENCE [LARGE SCALE GENOMIC DNA]</scope>
    <source>
        <strain evidence="3">ATCC 43099</strain>
        <strain evidence="5">ATCC 43099 / DSM 3394 / CCM 3739 / CIP 104546 / IAM 13178 / JCM 8861 / NBRC 102185 / NCIMB 2190 / MS3</strain>
    </source>
</reference>
<dbReference type="PATRIC" id="fig|547559.17.peg.2015"/>
<proteinExistence type="predicted"/>
<dbReference type="AlphaFoldDB" id="D3SVK2"/>
<evidence type="ECO:0000313" key="5">
    <source>
        <dbReference type="Proteomes" id="UP000001879"/>
    </source>
</evidence>
<evidence type="ECO:0000256" key="1">
    <source>
        <dbReference type="SAM" id="MobiDB-lite"/>
    </source>
</evidence>
<evidence type="ECO:0000259" key="2">
    <source>
        <dbReference type="Pfam" id="PF18545"/>
    </source>
</evidence>
<dbReference type="Proteomes" id="UP000011543">
    <property type="component" value="Unassembled WGS sequence"/>
</dbReference>
<dbReference type="OrthoDB" id="327217at2157"/>
<sequence length="144" mass="15673">MPSRDDTPDADDSAVLPDRDRSGKQEQEQEQARDSQKQEQNQHHEQPQTPLEYTTSFDPATDSASERVILTIAALTDTAPEDLPPLLRVIDPDALDRVVERAATNAAAGEQEVWFAYAGFDVGLNSTGTITVRGEADTVDAPPV</sequence>
<reference evidence="5" key="1">
    <citation type="submission" date="2010-02" db="EMBL/GenBank/DDBJ databases">
        <title>Complete sequence of chromosome of Natrialba magadii ATCC 43099.</title>
        <authorList>
            <consortium name="US DOE Joint Genome Institute"/>
            <person name="Lucas S."/>
            <person name="Copeland A."/>
            <person name="Lapidus A."/>
            <person name="Cheng J.-F."/>
            <person name="Bruce D."/>
            <person name="Goodwin L."/>
            <person name="Pitluck S."/>
            <person name="Davenport K."/>
            <person name="Saunders E."/>
            <person name="Detter J.C."/>
            <person name="Han C."/>
            <person name="Tapia R."/>
            <person name="Land M."/>
            <person name="Hauser L."/>
            <person name="Kyrpides N."/>
            <person name="Mikhailova N."/>
            <person name="De Castro R.E."/>
            <person name="Maupin-Furlow J.A."/>
            <person name="Woyke T."/>
        </authorList>
    </citation>
    <scope>NUCLEOTIDE SEQUENCE [LARGE SCALE GENOMIC DNA]</scope>
    <source>
        <strain evidence="5">ATCC 43099 / DSM 3394 / CCM 3739 / CIP 104546 / IAM 13178 / JCM 8861 / NBRC 102185 / NCIMB 2190 / MS3</strain>
    </source>
</reference>
<dbReference type="RefSeq" id="WP_004267416.1">
    <property type="nucleotide sequence ID" value="NC_013922.1"/>
</dbReference>
<dbReference type="eggNOG" id="arCOG08980">
    <property type="taxonomic scope" value="Archaea"/>
</dbReference>
<feature type="domain" description="Halobacterial output" evidence="2">
    <location>
        <begin position="61"/>
        <end position="133"/>
    </location>
</feature>
<evidence type="ECO:0000313" key="3">
    <source>
        <dbReference type="EMBL" id="ADD05610.1"/>
    </source>
</evidence>
<dbReference type="EMBL" id="CP001932">
    <property type="protein sequence ID" value="ADD05610.1"/>
    <property type="molecule type" value="Genomic_DNA"/>
</dbReference>
<accession>D3SVK2</accession>
<protein>
    <recommendedName>
        <fullName evidence="2">Halobacterial output domain-containing protein</fullName>
    </recommendedName>
</protein>
<keyword evidence="5" id="KW-1185">Reference proteome</keyword>
<evidence type="ECO:0000313" key="6">
    <source>
        <dbReference type="Proteomes" id="UP000011543"/>
    </source>
</evidence>
<dbReference type="PaxDb" id="547559-Nmag_2040"/>
<dbReference type="HOGENOM" id="CLU_1792183_0_0_2"/>
<name>D3SVK2_NATMM</name>
<dbReference type="InterPro" id="IPR040624">
    <property type="entry name" value="HalOD1"/>
</dbReference>
<feature type="compositionally biased region" description="Basic and acidic residues" evidence="1">
    <location>
        <begin position="17"/>
        <end position="46"/>
    </location>
</feature>
<reference evidence="4 6" key="3">
    <citation type="journal article" date="2014" name="PLoS Genet.">
        <title>Phylogenetically driven sequencing of extremely halophilic archaea reveals strategies for static and dynamic osmo-response.</title>
        <authorList>
            <person name="Becker E.A."/>
            <person name="Seitzer P.M."/>
            <person name="Tritt A."/>
            <person name="Larsen D."/>
            <person name="Krusor M."/>
            <person name="Yao A.I."/>
            <person name="Wu D."/>
            <person name="Madern D."/>
            <person name="Eisen J.A."/>
            <person name="Darling A.E."/>
            <person name="Facciotti M.T."/>
        </authorList>
    </citation>
    <scope>NUCLEOTIDE SEQUENCE [LARGE SCALE GENOMIC DNA]</scope>
    <source>
        <strain evidence="6">ATCC 43099 / DSM 3394 / CCM 3739 / CIP 104546 / IAM 13178 / JCM 8861 / NBRC 102185 / NCIMB 2190 / MS3</strain>
        <strain evidence="4">MS-3</strain>
    </source>
</reference>
<feature type="region of interest" description="Disordered" evidence="1">
    <location>
        <begin position="1"/>
        <end position="62"/>
    </location>
</feature>
<dbReference type="Pfam" id="PF18545">
    <property type="entry name" value="HalOD1"/>
    <property type="match status" value="1"/>
</dbReference>
<dbReference type="Proteomes" id="UP000001879">
    <property type="component" value="Chromosome"/>
</dbReference>
<dbReference type="KEGG" id="nmg:Nmag_2040"/>
<feature type="compositionally biased region" description="Polar residues" evidence="1">
    <location>
        <begin position="47"/>
        <end position="58"/>
    </location>
</feature>
<evidence type="ECO:0000313" key="4">
    <source>
        <dbReference type="EMBL" id="ELY29977.1"/>
    </source>
</evidence>
<reference evidence="3" key="4">
    <citation type="submission" date="2016-09" db="EMBL/GenBank/DDBJ databases">
        <authorList>
            <person name="Pfeiffer F."/>
        </authorList>
    </citation>
    <scope>NUCLEOTIDE SEQUENCE</scope>
    <source>
        <strain evidence="3">ATCC 43099</strain>
    </source>
</reference>
<organism evidence="3 5">
    <name type="scientific">Natrialba magadii (strain ATCC 43099 / DSM 3394 / CCM 3739 / CIP 104546 / IAM 13178 / JCM 8861 / NBRC 102185 / NCIMB 2190 / MS3)</name>
    <name type="common">Natronobacterium magadii</name>
    <dbReference type="NCBI Taxonomy" id="547559"/>
    <lineage>
        <taxon>Archaea</taxon>
        <taxon>Methanobacteriati</taxon>
        <taxon>Methanobacteriota</taxon>
        <taxon>Stenosarchaea group</taxon>
        <taxon>Halobacteria</taxon>
        <taxon>Halobacteriales</taxon>
        <taxon>Natrialbaceae</taxon>
        <taxon>Natrialba</taxon>
    </lineage>
</organism>
<gene>
    <name evidence="3" type="ordered locus">Nmag_2040</name>
    <name evidence="4" type="ORF">C500_10214</name>
</gene>
<dbReference type="EMBL" id="AOHS01000034">
    <property type="protein sequence ID" value="ELY29977.1"/>
    <property type="molecule type" value="Genomic_DNA"/>
</dbReference>
<dbReference type="GeneID" id="8824883"/>